<dbReference type="InterPro" id="IPR011626">
    <property type="entry name" value="Alpha-macroglobulin_TED"/>
</dbReference>
<feature type="domain" description="Alpha-macroglobulin receptor-binding" evidence="13">
    <location>
        <begin position="1326"/>
        <end position="1412"/>
    </location>
</feature>
<comment type="similarity">
    <text evidence="2">Belongs to the protease inhibitor I39 (alpha-2-macroglobulin) family.</text>
</comment>
<comment type="subcellular location">
    <subcellularLocation>
        <location evidence="1">Secreted</location>
    </subcellularLocation>
</comment>
<dbReference type="Gene3D" id="2.60.40.1930">
    <property type="match status" value="2"/>
</dbReference>
<proteinExistence type="inferred from homology"/>
<dbReference type="SMART" id="SM01419">
    <property type="entry name" value="Thiol-ester_cl"/>
    <property type="match status" value="1"/>
</dbReference>
<comment type="subunit">
    <text evidence="10">Homotetramer; disulfide-linked.</text>
</comment>
<dbReference type="Gene3D" id="2.60.40.10">
    <property type="entry name" value="Immunoglobulins"/>
    <property type="match status" value="2"/>
</dbReference>
<evidence type="ECO:0000256" key="5">
    <source>
        <dbReference type="ARBA" id="ARBA00022729"/>
    </source>
</evidence>
<evidence type="ECO:0000259" key="12">
    <source>
        <dbReference type="SMART" id="SM01360"/>
    </source>
</evidence>
<keyword evidence="4" id="KW-0646">Protease inhibitor</keyword>
<dbReference type="Pfam" id="PF00207">
    <property type="entry name" value="A2M"/>
    <property type="match status" value="1"/>
</dbReference>
<dbReference type="GO" id="GO:0005615">
    <property type="term" value="C:extracellular space"/>
    <property type="evidence" value="ECO:0007669"/>
    <property type="project" value="InterPro"/>
</dbReference>
<evidence type="ECO:0000256" key="2">
    <source>
        <dbReference type="ARBA" id="ARBA00010952"/>
    </source>
</evidence>
<keyword evidence="5" id="KW-0732">Signal</keyword>
<dbReference type="Gene3D" id="1.50.10.20">
    <property type="match status" value="1"/>
</dbReference>
<dbReference type="SMART" id="SM01359">
    <property type="entry name" value="A2M_N_2"/>
    <property type="match status" value="1"/>
</dbReference>
<dbReference type="InterPro" id="IPR050473">
    <property type="entry name" value="A2M/Complement_sys"/>
</dbReference>
<organism evidence="14 15">
    <name type="scientific">Buteo japonicus</name>
    <dbReference type="NCBI Taxonomy" id="224669"/>
    <lineage>
        <taxon>Eukaryota</taxon>
        <taxon>Metazoa</taxon>
        <taxon>Chordata</taxon>
        <taxon>Craniata</taxon>
        <taxon>Vertebrata</taxon>
        <taxon>Euteleostomi</taxon>
        <taxon>Archelosauria</taxon>
        <taxon>Archosauria</taxon>
        <taxon>Dinosauria</taxon>
        <taxon>Saurischia</taxon>
        <taxon>Theropoda</taxon>
        <taxon>Coelurosauria</taxon>
        <taxon>Aves</taxon>
        <taxon>Neognathae</taxon>
        <taxon>Neoaves</taxon>
        <taxon>Telluraves</taxon>
        <taxon>Accipitrimorphae</taxon>
        <taxon>Accipitriformes</taxon>
        <taxon>Accipitridae</taxon>
        <taxon>Accipitrinae</taxon>
        <taxon>Buteo</taxon>
    </lineage>
</organism>
<feature type="domain" description="Alpha-2-macroglobulin bait region" evidence="11">
    <location>
        <begin position="436"/>
        <end position="575"/>
    </location>
</feature>
<dbReference type="SUPFAM" id="SSF48239">
    <property type="entry name" value="Terpenoid cyclases/Protein prenyltransferases"/>
    <property type="match status" value="1"/>
</dbReference>
<dbReference type="Gene3D" id="2.60.40.1940">
    <property type="match status" value="1"/>
</dbReference>
<reference evidence="14" key="2">
    <citation type="submission" date="2025-09" db="UniProtKB">
        <authorList>
            <consortium name="Ensembl"/>
        </authorList>
    </citation>
    <scope>IDENTIFICATION</scope>
</reference>
<dbReference type="Pfam" id="PF01835">
    <property type="entry name" value="MG2"/>
    <property type="match status" value="1"/>
</dbReference>
<keyword evidence="7" id="KW-0882">Thioester bond</keyword>
<dbReference type="Gene3D" id="2.20.130.20">
    <property type="match status" value="1"/>
</dbReference>
<dbReference type="InterPro" id="IPR013783">
    <property type="entry name" value="Ig-like_fold"/>
</dbReference>
<evidence type="ECO:0000256" key="8">
    <source>
        <dbReference type="ARBA" id="ARBA00023157"/>
    </source>
</evidence>
<evidence type="ECO:0000313" key="15">
    <source>
        <dbReference type="Proteomes" id="UP000694555"/>
    </source>
</evidence>
<evidence type="ECO:0000256" key="4">
    <source>
        <dbReference type="ARBA" id="ARBA00022690"/>
    </source>
</evidence>
<dbReference type="CDD" id="cd02897">
    <property type="entry name" value="A2M_2"/>
    <property type="match status" value="1"/>
</dbReference>
<evidence type="ECO:0000259" key="11">
    <source>
        <dbReference type="SMART" id="SM01359"/>
    </source>
</evidence>
<dbReference type="Pfam" id="PF07678">
    <property type="entry name" value="TED_complement"/>
    <property type="match status" value="1"/>
</dbReference>
<evidence type="ECO:0008006" key="16">
    <source>
        <dbReference type="Google" id="ProtNLM"/>
    </source>
</evidence>
<dbReference type="SUPFAM" id="SSF81296">
    <property type="entry name" value="E set domains"/>
    <property type="match status" value="1"/>
</dbReference>
<dbReference type="InterPro" id="IPR008930">
    <property type="entry name" value="Terpenoid_cyclase/PrenylTrfase"/>
</dbReference>
<dbReference type="InterPro" id="IPR002890">
    <property type="entry name" value="MG2"/>
</dbReference>
<evidence type="ECO:0000259" key="13">
    <source>
        <dbReference type="SMART" id="SM01361"/>
    </source>
</evidence>
<evidence type="ECO:0000256" key="9">
    <source>
        <dbReference type="ARBA" id="ARBA00023180"/>
    </source>
</evidence>
<dbReference type="Gene3D" id="2.60.40.690">
    <property type="entry name" value="Alpha-macroglobulin, receptor-binding domain"/>
    <property type="match status" value="1"/>
</dbReference>
<dbReference type="InterPro" id="IPR009048">
    <property type="entry name" value="A-macroglobulin_rcpt-bd"/>
</dbReference>
<dbReference type="InterPro" id="IPR047565">
    <property type="entry name" value="Alpha-macroglob_thiol-ester_cl"/>
</dbReference>
<keyword evidence="3" id="KW-0964">Secreted</keyword>
<dbReference type="InterPro" id="IPR040839">
    <property type="entry name" value="MG4"/>
</dbReference>
<dbReference type="Proteomes" id="UP000694555">
    <property type="component" value="Unplaced"/>
</dbReference>
<dbReference type="InterPro" id="IPR041813">
    <property type="entry name" value="A2M_TED"/>
</dbReference>
<dbReference type="InterPro" id="IPR019742">
    <property type="entry name" value="MacrogloblnA2_CS"/>
</dbReference>
<dbReference type="PANTHER" id="PTHR11412:SF165">
    <property type="entry name" value="ALPHA-2-MACROGLOBULIN"/>
    <property type="match status" value="1"/>
</dbReference>
<dbReference type="Ensembl" id="ENSBJAT00000001110.1">
    <property type="protein sequence ID" value="ENSBJAP00000001083.1"/>
    <property type="gene ID" value="ENSBJAG00000000428.1"/>
</dbReference>
<reference evidence="14" key="1">
    <citation type="submission" date="2025-08" db="UniProtKB">
        <authorList>
            <consortium name="Ensembl"/>
        </authorList>
    </citation>
    <scope>IDENTIFICATION</scope>
</reference>
<dbReference type="Gene3D" id="2.60.120.1540">
    <property type="match status" value="1"/>
</dbReference>
<dbReference type="InterPro" id="IPR036595">
    <property type="entry name" value="A-macroglobulin_rcpt-bd_sf"/>
</dbReference>
<dbReference type="InterPro" id="IPR001599">
    <property type="entry name" value="Macroglobln_a2"/>
</dbReference>
<dbReference type="SMART" id="SM01361">
    <property type="entry name" value="A2M_recep"/>
    <property type="match status" value="1"/>
</dbReference>
<dbReference type="PROSITE" id="PS00477">
    <property type="entry name" value="ALPHA_2_MACROGLOBULIN"/>
    <property type="match status" value="1"/>
</dbReference>
<dbReference type="InterPro" id="IPR014756">
    <property type="entry name" value="Ig_E-set"/>
</dbReference>
<dbReference type="Pfam" id="PF17789">
    <property type="entry name" value="MG4"/>
    <property type="match status" value="1"/>
</dbReference>
<dbReference type="PANTHER" id="PTHR11412">
    <property type="entry name" value="MACROGLOBULIN / COMPLEMENT"/>
    <property type="match status" value="1"/>
</dbReference>
<evidence type="ECO:0000256" key="1">
    <source>
        <dbReference type="ARBA" id="ARBA00004613"/>
    </source>
</evidence>
<keyword evidence="15" id="KW-1185">Reference proteome</keyword>
<keyword evidence="6" id="KW-0722">Serine protease inhibitor</keyword>
<evidence type="ECO:0000256" key="3">
    <source>
        <dbReference type="ARBA" id="ARBA00022525"/>
    </source>
</evidence>
<protein>
    <recommendedName>
        <fullName evidence="16">Alpha-2-macroglobulin</fullName>
    </recommendedName>
</protein>
<dbReference type="Pfam" id="PF17791">
    <property type="entry name" value="MG3"/>
    <property type="match status" value="1"/>
</dbReference>
<feature type="domain" description="Alpha-2-macroglobulin" evidence="12">
    <location>
        <begin position="711"/>
        <end position="801"/>
    </location>
</feature>
<dbReference type="Pfam" id="PF07703">
    <property type="entry name" value="A2M_BRD"/>
    <property type="match status" value="1"/>
</dbReference>
<keyword evidence="9" id="KW-0325">Glycoprotein</keyword>
<dbReference type="InterPro" id="IPR041555">
    <property type="entry name" value="MG3"/>
</dbReference>
<keyword evidence="8" id="KW-1015">Disulfide bond</keyword>
<dbReference type="SMART" id="SM01360">
    <property type="entry name" value="A2M"/>
    <property type="match status" value="1"/>
</dbReference>
<accession>A0A8B9Z2M9</accession>
<dbReference type="GO" id="GO:0004867">
    <property type="term" value="F:serine-type endopeptidase inhibitor activity"/>
    <property type="evidence" value="ECO:0007669"/>
    <property type="project" value="UniProtKB-KW"/>
</dbReference>
<evidence type="ECO:0000256" key="10">
    <source>
        <dbReference type="ARBA" id="ARBA00038769"/>
    </source>
</evidence>
<evidence type="ECO:0000313" key="14">
    <source>
        <dbReference type="Ensembl" id="ENSBJAP00000001083.1"/>
    </source>
</evidence>
<evidence type="ECO:0000256" key="7">
    <source>
        <dbReference type="ARBA" id="ARBA00022966"/>
    </source>
</evidence>
<dbReference type="Pfam" id="PF07677">
    <property type="entry name" value="A2M_recep"/>
    <property type="match status" value="1"/>
</dbReference>
<evidence type="ECO:0000256" key="6">
    <source>
        <dbReference type="ARBA" id="ARBA00022900"/>
    </source>
</evidence>
<dbReference type="SUPFAM" id="SSF49410">
    <property type="entry name" value="Alpha-macroglobulin receptor domain"/>
    <property type="match status" value="1"/>
</dbReference>
<dbReference type="InterPro" id="IPR011625">
    <property type="entry name" value="A2M_N_BRD"/>
</dbReference>
<sequence length="1435" mass="160037">MRPASLLFPAVTDMQYMVLLPFLIHTDSPEKVCVQLTHLNESVTLSATLEYQGENRSLIDDVVSETDLFTCIPFSLPKSNSPSPVTFITVTVKGATLQFRSRKSVLVKNSESLVFVQTDKPIYKPGQTVLFRIVSLDTDFRPLNEDPKKNRVYQWTKVELEKGLIQLFFNLTSEPMQGTYTVVAQKASGKTIRHPFSVEEYVLPKFEVTVKMPKVITILDEKLKVTVCGLYTFGKPVPGLVSFRVCRKFEHAATACYGEEARAVCDEFSGQTDNYGCISETVKTKLFQLKRSGYENKLHVEAKIKEEETGVELTGTSFSEITTTISKIIFEHSDSRYKPGIPYFGQVKLVDGSGAPIANEVVKISLQGSQETNYTTNEEGRAQFVMNTSKLNFDSVGIRVSAAVHPYCYDRSWVVPYYEEGYLQLKRFYSPSNSFLKIEPQSETLSCGFSTEVRVHYILTPAAVGEQKKIVFYYLVSLQLPYGEVVTANGVFSLQLPVQADIAPVAQVLVYTTAPSSEVIADSTKFNVEKCFSNKVDLSFSPSEGLPASDAHLLFRASPNSLCAVRAVDKSVLLMKPEADLSPSSVYSLLPVKELHDYHHGPDMLLEEPLENCIPLKKIVLNGITYSPVVMMNEEDTYSILKVYTASDCRRDCCFLRPKHDADVDLACLELSVVDFFFMSSHSGIQSDRLYATLRTPEEVTETVRKYFPETWIWSLVSISSEGNADLDVTIPDTITEWKANAFCTSADTGFGLSPTVSLRAFQPFFVELTMPYSVVRGESFTLKATVFNYLTACIRVSVTLAQSTHFLATLVEKEEESYCLCENGRKTVAWLVTPKSLGQVEFSVSTEALQNQQPCGNAIVETPEKGRKDTVIRQLLVEVLPAEQKFSLLLPSNVVQDSGRAYFSVLGDIMGTAMQNLHQLLQMPFGCGEQNMVLFAPNIYVLDYLNKTEQLSEEVKSKAIGYLVSGYQRQLNYKHPDGSYSTFGPRYGQLGNTWLTAFVLKSFAQARPHIFIDERHIQDALVWLSYKQKENGCFRSSGTLLNNAMKGGVDNEVSLTAYITIALLEIPLPVTHSVVRNALFCLETAADEKENHVYTKALMAYAFALAGKEEKRKALLSSLEKEAVKKDGSVHWQRPGKEPEVDLPYYRYRAPSAEVEMTAYVLLAHLTTQPAPSQEELSFASLIAKWISGQQNPNGGFSSTQDTVVALQALSLYGAVTYAKSGAASKVTLRSGGDFQQDFQVDPTNRLLLQRVPLPQVPGEYSTEVSGEGCVYLQTSLRYNVQPTQEDAPFQLHVYTIPETCADSKAHKVFDIGVNVSYTGERNGSNMVIVDVKMLSGFIPVKSSVRKLEGRRVIERTELSTNHVLVYLEKLSSETLSFSFTVERDIPVQGLKPAQVKVYDYYETGECGAGGPRLPCCRRRRVPRNCVPNILVKF</sequence>
<name>A0A8B9Z2M9_9AVES</name>